<keyword evidence="1" id="KW-0812">Transmembrane</keyword>
<dbReference type="EMBL" id="PQIB02000008">
    <property type="protein sequence ID" value="RLN04659.1"/>
    <property type="molecule type" value="Genomic_DNA"/>
</dbReference>
<comment type="caution">
    <text evidence="3">The sequence shown here is derived from an EMBL/GenBank/DDBJ whole genome shotgun (WGS) entry which is preliminary data.</text>
</comment>
<dbReference type="InterPro" id="IPR005069">
    <property type="entry name" value="Nucl-diP-sugar_transferase"/>
</dbReference>
<organism evidence="3 4">
    <name type="scientific">Panicum miliaceum</name>
    <name type="common">Proso millet</name>
    <name type="synonym">Broomcorn millet</name>
    <dbReference type="NCBI Taxonomy" id="4540"/>
    <lineage>
        <taxon>Eukaryota</taxon>
        <taxon>Viridiplantae</taxon>
        <taxon>Streptophyta</taxon>
        <taxon>Embryophyta</taxon>
        <taxon>Tracheophyta</taxon>
        <taxon>Spermatophyta</taxon>
        <taxon>Magnoliopsida</taxon>
        <taxon>Liliopsida</taxon>
        <taxon>Poales</taxon>
        <taxon>Poaceae</taxon>
        <taxon>PACMAD clade</taxon>
        <taxon>Panicoideae</taxon>
        <taxon>Panicodae</taxon>
        <taxon>Paniceae</taxon>
        <taxon>Panicinae</taxon>
        <taxon>Panicum</taxon>
        <taxon>Panicum sect. Panicum</taxon>
    </lineage>
</organism>
<sequence length="190" mass="20859">MGFGGKELGSHLASFLLGAALPTAFLFFLASDRLGEGLSSISMSWGSSGTRQLAAPPAQEARDQEVAGFAGLAELLPRVAMEDRTVILTLANEAWTQPGSLLDIYRKSFRNGEGTERFLDHVLVIAVDAGGFDRCKAVHPHCYLLEVTKPTNLSSASKFMTKEFLELVWLKLSFQQRILELGYNFLFTAR</sequence>
<feature type="domain" description="Nucleotide-diphospho-sugar transferase" evidence="2">
    <location>
        <begin position="118"/>
        <end position="188"/>
    </location>
</feature>
<protein>
    <recommendedName>
        <fullName evidence="2">Nucleotide-diphospho-sugar transferase domain-containing protein</fullName>
    </recommendedName>
</protein>
<evidence type="ECO:0000313" key="4">
    <source>
        <dbReference type="Proteomes" id="UP000275267"/>
    </source>
</evidence>
<feature type="transmembrane region" description="Helical" evidence="1">
    <location>
        <begin position="12"/>
        <end position="30"/>
    </location>
</feature>
<keyword evidence="1" id="KW-1133">Transmembrane helix</keyword>
<gene>
    <name evidence="3" type="ORF">C2845_PM13G17500</name>
</gene>
<dbReference type="Pfam" id="PF03407">
    <property type="entry name" value="Nucleotid_trans"/>
    <property type="match status" value="1"/>
</dbReference>
<name>A0A3L6RJG7_PANMI</name>
<keyword evidence="4" id="KW-1185">Reference proteome</keyword>
<dbReference type="Proteomes" id="UP000275267">
    <property type="component" value="Unassembled WGS sequence"/>
</dbReference>
<dbReference type="InterPro" id="IPR044821">
    <property type="entry name" value="At1g28695/At4g15970-like"/>
</dbReference>
<evidence type="ECO:0000313" key="3">
    <source>
        <dbReference type="EMBL" id="RLN04659.1"/>
    </source>
</evidence>
<proteinExistence type="predicted"/>
<dbReference type="PANTHER" id="PTHR46038">
    <property type="entry name" value="EXPRESSED PROTEIN-RELATED"/>
    <property type="match status" value="1"/>
</dbReference>
<evidence type="ECO:0000256" key="1">
    <source>
        <dbReference type="SAM" id="Phobius"/>
    </source>
</evidence>
<dbReference type="STRING" id="4540.A0A3L6RJG7"/>
<accession>A0A3L6RJG7</accession>
<keyword evidence="1" id="KW-0472">Membrane</keyword>
<dbReference type="OrthoDB" id="784961at2759"/>
<evidence type="ECO:0000259" key="2">
    <source>
        <dbReference type="Pfam" id="PF03407"/>
    </source>
</evidence>
<dbReference type="PANTHER" id="PTHR46038:SF28">
    <property type="entry name" value="NUCLEOTIDE-DIPHOSPHO-SUGAR TRANSFERASE DOMAIN-CONTAINING PROTEIN"/>
    <property type="match status" value="1"/>
</dbReference>
<reference evidence="4" key="1">
    <citation type="journal article" date="2019" name="Nat. Commun.">
        <title>The genome of broomcorn millet.</title>
        <authorList>
            <person name="Zou C."/>
            <person name="Miki D."/>
            <person name="Li D."/>
            <person name="Tang Q."/>
            <person name="Xiao L."/>
            <person name="Rajput S."/>
            <person name="Deng P."/>
            <person name="Jia W."/>
            <person name="Huang R."/>
            <person name="Zhang M."/>
            <person name="Sun Y."/>
            <person name="Hu J."/>
            <person name="Fu X."/>
            <person name="Schnable P.S."/>
            <person name="Li F."/>
            <person name="Zhang H."/>
            <person name="Feng B."/>
            <person name="Zhu X."/>
            <person name="Liu R."/>
            <person name="Schnable J.C."/>
            <person name="Zhu J.-K."/>
            <person name="Zhang H."/>
        </authorList>
    </citation>
    <scope>NUCLEOTIDE SEQUENCE [LARGE SCALE GENOMIC DNA]</scope>
</reference>
<dbReference type="AlphaFoldDB" id="A0A3L6RJG7"/>